<sequence length="409" mass="44987">MIKSIFALLLIGGITLIAPTGCKTSVNDDPMPPSQVQTLVSGSLIGEYSISQLRNRFTGVLAPLQIFIRYSIKAYRLEYTTTNTDGKTIKASGALIVPTVTTAVPMLSMQHGTITSDSDAPSNFQSSSEAYTYGSVFASQGYIIAAPDYIGYGASKDLPHPYEHRNGLATASLDMLRAAREFLSNQNINWDKRLFLAGYSEGGYATMALQKKIEEETTGEFNLVASSCGAGAYDKPAFMKQILNEKTTGVDYINRLYIWVLLTYDRIYGLNRPMTYYFKEPYASQIALRGKEASINVSLEQTFTESFKQAVNEGTDKEFLAAVQDNDIHDWKPRTPTRLYHGTADEIVSFLNSQNAVDAMQKRGATDVKLESISGGTHGTAILGFIERTYTFFNNILAKSSRQPAANGL</sequence>
<reference evidence="1" key="1">
    <citation type="submission" date="2020-09" db="EMBL/GenBank/DDBJ databases">
        <authorList>
            <person name="Kim M.K."/>
        </authorList>
    </citation>
    <scope>NUCLEOTIDE SEQUENCE</scope>
    <source>
        <strain evidence="1">BT704</strain>
    </source>
</reference>
<accession>A0A927B0Z9</accession>
<comment type="caution">
    <text evidence="1">The sequence shown here is derived from an EMBL/GenBank/DDBJ whole genome shotgun (WGS) entry which is preliminary data.</text>
</comment>
<dbReference type="PANTHER" id="PTHR34853">
    <property type="match status" value="1"/>
</dbReference>
<keyword evidence="2" id="KW-1185">Reference proteome</keyword>
<dbReference type="PIRSF" id="PIRSF029171">
    <property type="entry name" value="Esterase_LipA"/>
    <property type="match status" value="1"/>
</dbReference>
<dbReference type="Gene3D" id="1.10.260.160">
    <property type="match status" value="1"/>
</dbReference>
<dbReference type="Gene3D" id="3.40.50.1820">
    <property type="entry name" value="alpha/beta hydrolase"/>
    <property type="match status" value="1"/>
</dbReference>
<protein>
    <submittedName>
        <fullName evidence="1">Prolyl oligopeptidase family serine peptidase</fullName>
    </submittedName>
</protein>
<name>A0A927B0Z9_9BACT</name>
<dbReference type="AlphaFoldDB" id="A0A927B0Z9"/>
<evidence type="ECO:0000313" key="1">
    <source>
        <dbReference type="EMBL" id="MBD2753348.1"/>
    </source>
</evidence>
<dbReference type="SUPFAM" id="SSF53474">
    <property type="entry name" value="alpha/beta-Hydrolases"/>
    <property type="match status" value="1"/>
</dbReference>
<dbReference type="Pfam" id="PF03583">
    <property type="entry name" value="LIP"/>
    <property type="match status" value="1"/>
</dbReference>
<dbReference type="PANTHER" id="PTHR34853:SF1">
    <property type="entry name" value="LIPASE 5"/>
    <property type="match status" value="1"/>
</dbReference>
<dbReference type="InterPro" id="IPR005152">
    <property type="entry name" value="Lipase_secreted"/>
</dbReference>
<dbReference type="GO" id="GO:0016042">
    <property type="term" value="P:lipid catabolic process"/>
    <property type="evidence" value="ECO:0007669"/>
    <property type="project" value="InterPro"/>
</dbReference>
<dbReference type="GO" id="GO:0004806">
    <property type="term" value="F:triacylglycerol lipase activity"/>
    <property type="evidence" value="ECO:0007669"/>
    <property type="project" value="InterPro"/>
</dbReference>
<gene>
    <name evidence="1" type="ORF">IC230_10640</name>
</gene>
<dbReference type="Proteomes" id="UP000653797">
    <property type="component" value="Unassembled WGS sequence"/>
</dbReference>
<organism evidence="1 2">
    <name type="scientific">Spirosoma validum</name>
    <dbReference type="NCBI Taxonomy" id="2771355"/>
    <lineage>
        <taxon>Bacteria</taxon>
        <taxon>Pseudomonadati</taxon>
        <taxon>Bacteroidota</taxon>
        <taxon>Cytophagia</taxon>
        <taxon>Cytophagales</taxon>
        <taxon>Cytophagaceae</taxon>
        <taxon>Spirosoma</taxon>
    </lineage>
</organism>
<dbReference type="RefSeq" id="WP_191038968.1">
    <property type="nucleotide sequence ID" value="NZ_JACXAA010000003.1"/>
</dbReference>
<proteinExistence type="predicted"/>
<evidence type="ECO:0000313" key="2">
    <source>
        <dbReference type="Proteomes" id="UP000653797"/>
    </source>
</evidence>
<dbReference type="InterPro" id="IPR029058">
    <property type="entry name" value="AB_hydrolase_fold"/>
</dbReference>
<dbReference type="EMBL" id="JACXAA010000003">
    <property type="protein sequence ID" value="MBD2753348.1"/>
    <property type="molecule type" value="Genomic_DNA"/>
</dbReference>